<sequence length="46" mass="4895">MVWSLQMPASHSRLAGAGSWFIFLPDVVMLALSVHGDGARKTKAGP</sequence>
<protein>
    <submittedName>
        <fullName evidence="1">Uncharacterized protein</fullName>
    </submittedName>
</protein>
<accession>A0A0A9APM9</accession>
<reference evidence="1" key="2">
    <citation type="journal article" date="2015" name="Data Brief">
        <title>Shoot transcriptome of the giant reed, Arundo donax.</title>
        <authorList>
            <person name="Barrero R.A."/>
            <person name="Guerrero F.D."/>
            <person name="Moolhuijzen P."/>
            <person name="Goolsby J.A."/>
            <person name="Tidwell J."/>
            <person name="Bellgard S.E."/>
            <person name="Bellgard M.I."/>
        </authorList>
    </citation>
    <scope>NUCLEOTIDE SEQUENCE</scope>
    <source>
        <tissue evidence="1">Shoot tissue taken approximately 20 cm above the soil surface</tissue>
    </source>
</reference>
<dbReference type="EMBL" id="GBRH01244246">
    <property type="protein sequence ID" value="JAD53649.1"/>
    <property type="molecule type" value="Transcribed_RNA"/>
</dbReference>
<organism evidence="1">
    <name type="scientific">Arundo donax</name>
    <name type="common">Giant reed</name>
    <name type="synonym">Donax arundinaceus</name>
    <dbReference type="NCBI Taxonomy" id="35708"/>
    <lineage>
        <taxon>Eukaryota</taxon>
        <taxon>Viridiplantae</taxon>
        <taxon>Streptophyta</taxon>
        <taxon>Embryophyta</taxon>
        <taxon>Tracheophyta</taxon>
        <taxon>Spermatophyta</taxon>
        <taxon>Magnoliopsida</taxon>
        <taxon>Liliopsida</taxon>
        <taxon>Poales</taxon>
        <taxon>Poaceae</taxon>
        <taxon>PACMAD clade</taxon>
        <taxon>Arundinoideae</taxon>
        <taxon>Arundineae</taxon>
        <taxon>Arundo</taxon>
    </lineage>
</organism>
<reference evidence="1" key="1">
    <citation type="submission" date="2014-09" db="EMBL/GenBank/DDBJ databases">
        <authorList>
            <person name="Magalhaes I.L.F."/>
            <person name="Oliveira U."/>
            <person name="Santos F.R."/>
            <person name="Vidigal T.H.D.A."/>
            <person name="Brescovit A.D."/>
            <person name="Santos A.J."/>
        </authorList>
    </citation>
    <scope>NUCLEOTIDE SEQUENCE</scope>
    <source>
        <tissue evidence="1">Shoot tissue taken approximately 20 cm above the soil surface</tissue>
    </source>
</reference>
<name>A0A0A9APM9_ARUDO</name>
<evidence type="ECO:0000313" key="1">
    <source>
        <dbReference type="EMBL" id="JAD53649.1"/>
    </source>
</evidence>
<dbReference type="AlphaFoldDB" id="A0A0A9APM9"/>
<proteinExistence type="predicted"/>